<reference evidence="3" key="1">
    <citation type="submission" date="2016-08" db="EMBL/GenBank/DDBJ databases">
        <authorList>
            <person name="Varghese N."/>
            <person name="Submissions Spin"/>
        </authorList>
    </citation>
    <scope>NUCLEOTIDE SEQUENCE [LARGE SCALE GENOMIC DNA]</scope>
    <source>
        <strain evidence="3">ERR11</strain>
    </source>
</reference>
<feature type="transmembrane region" description="Helical" evidence="1">
    <location>
        <begin position="72"/>
        <end position="92"/>
    </location>
</feature>
<feature type="transmembrane region" description="Helical" evidence="1">
    <location>
        <begin position="191"/>
        <end position="216"/>
    </location>
</feature>
<dbReference type="AlphaFoldDB" id="A0A1C3W8Z2"/>
<evidence type="ECO:0000313" key="3">
    <source>
        <dbReference type="Proteomes" id="UP000199184"/>
    </source>
</evidence>
<dbReference type="Proteomes" id="UP000199184">
    <property type="component" value="Unassembled WGS sequence"/>
</dbReference>
<keyword evidence="3" id="KW-1185">Reference proteome</keyword>
<keyword evidence="1" id="KW-1133">Transmembrane helix</keyword>
<proteinExistence type="predicted"/>
<keyword evidence="1" id="KW-0812">Transmembrane</keyword>
<feature type="transmembrane region" description="Helical" evidence="1">
    <location>
        <begin position="99"/>
        <end position="122"/>
    </location>
</feature>
<gene>
    <name evidence="2" type="ORF">GA0061098_100710</name>
</gene>
<evidence type="ECO:0000256" key="1">
    <source>
        <dbReference type="SAM" id="Phobius"/>
    </source>
</evidence>
<evidence type="ECO:0000313" key="2">
    <source>
        <dbReference type="EMBL" id="SCB36509.1"/>
    </source>
</evidence>
<name>A0A1C3W8Z2_9BRAD</name>
<protein>
    <submittedName>
        <fullName evidence="2">Predicted branched-chain amino acid permease (Azaleucine resistance)</fullName>
    </submittedName>
</protein>
<feature type="transmembrane region" description="Helical" evidence="1">
    <location>
        <begin position="246"/>
        <end position="263"/>
    </location>
</feature>
<feature type="transmembrane region" description="Helical" evidence="1">
    <location>
        <begin position="128"/>
        <end position="153"/>
    </location>
</feature>
<keyword evidence="1" id="KW-0472">Membrane</keyword>
<dbReference type="InterPro" id="IPR011606">
    <property type="entry name" value="Brnchd-chn_aa_trnsp_permease"/>
</dbReference>
<dbReference type="Pfam" id="PF03591">
    <property type="entry name" value="AzlC"/>
    <property type="match status" value="1"/>
</dbReference>
<dbReference type="EMBL" id="FMAI01000007">
    <property type="protein sequence ID" value="SCB36509.1"/>
    <property type="molecule type" value="Genomic_DNA"/>
</dbReference>
<feature type="transmembrane region" description="Helical" evidence="1">
    <location>
        <begin position="222"/>
        <end position="239"/>
    </location>
</feature>
<organism evidence="2 3">
    <name type="scientific">Bradyrhizobium shewense</name>
    <dbReference type="NCBI Taxonomy" id="1761772"/>
    <lineage>
        <taxon>Bacteria</taxon>
        <taxon>Pseudomonadati</taxon>
        <taxon>Pseudomonadota</taxon>
        <taxon>Alphaproteobacteria</taxon>
        <taxon>Hyphomicrobiales</taxon>
        <taxon>Nitrobacteraceae</taxon>
        <taxon>Bradyrhizobium</taxon>
    </lineage>
</organism>
<accession>A0A1C3W8Z2</accession>
<feature type="transmembrane region" description="Helical" evidence="1">
    <location>
        <begin position="269"/>
        <end position="288"/>
    </location>
</feature>
<sequence length="293" mass="31595">MLRAEEQGCERVGGLVGAHASPATCFLDARRRVTRYAGTIPQPGQNSVALPPLDSSQWNSPWRAFGWGLRSITQTILTIVLFVTYLGIGALAHDTHFSLVWALASTLFVWAGPAQIILITTLGSGATVIQSAIAVTVSAIRLFPMVVSVLPLMRTPMTKRRELVFAAHLTAVTLWVECHRFLPQVPRERRIAFVHGLGCGLVSVCLVANTVGYFLAANLTQTLGAAILLLTPLSFLFSTARNSREVADVVALVLGILLYPLAAKMNSGVDILVSGVVAGTIAYGVHWWREVRA</sequence>